<reference evidence="11 12" key="1">
    <citation type="journal article" date="2024" name="Science">
        <title>Giant polyketide synthase enzymes in the biosynthesis of giant marine polyether toxins.</title>
        <authorList>
            <person name="Fallon T.R."/>
            <person name="Shende V.V."/>
            <person name="Wierzbicki I.H."/>
            <person name="Pendleton A.L."/>
            <person name="Watervoot N.F."/>
            <person name="Auber R.P."/>
            <person name="Gonzalez D.J."/>
            <person name="Wisecaver J.H."/>
            <person name="Moore B.S."/>
        </authorList>
    </citation>
    <scope>NUCLEOTIDE SEQUENCE [LARGE SCALE GENOMIC DNA]</scope>
    <source>
        <strain evidence="11 12">12B1</strain>
    </source>
</reference>
<feature type="compositionally biased region" description="Basic and acidic residues" evidence="8">
    <location>
        <begin position="1146"/>
        <end position="1157"/>
    </location>
</feature>
<evidence type="ECO:0000256" key="1">
    <source>
        <dbReference type="ARBA" id="ARBA00022723"/>
    </source>
</evidence>
<dbReference type="PANTHER" id="PTHR24115:SF546">
    <property type="entry name" value="KINESIN-LIKE PROTEIN KIF14"/>
    <property type="match status" value="1"/>
</dbReference>
<dbReference type="InterPro" id="IPR027417">
    <property type="entry name" value="P-loop_NTPase"/>
</dbReference>
<evidence type="ECO:0000256" key="6">
    <source>
        <dbReference type="PROSITE-ProRule" id="PRU00175"/>
    </source>
</evidence>
<dbReference type="InterPro" id="IPR013083">
    <property type="entry name" value="Znf_RING/FYVE/PHD"/>
</dbReference>
<dbReference type="PROSITE" id="PS00518">
    <property type="entry name" value="ZF_RING_1"/>
    <property type="match status" value="1"/>
</dbReference>
<dbReference type="SMART" id="SM00129">
    <property type="entry name" value="KISc"/>
    <property type="match status" value="1"/>
</dbReference>
<keyword evidence="12" id="KW-1185">Reference proteome</keyword>
<dbReference type="InterPro" id="IPR027640">
    <property type="entry name" value="Kinesin-like_fam"/>
</dbReference>
<dbReference type="PRINTS" id="PR00380">
    <property type="entry name" value="KINESINHEAVY"/>
</dbReference>
<proteinExistence type="inferred from homology"/>
<dbReference type="AlphaFoldDB" id="A0AB34J4K6"/>
<dbReference type="GO" id="GO:0003777">
    <property type="term" value="F:microtubule motor activity"/>
    <property type="evidence" value="ECO:0007669"/>
    <property type="project" value="InterPro"/>
</dbReference>
<keyword evidence="7" id="KW-0505">Motor protein</keyword>
<dbReference type="InterPro" id="IPR001752">
    <property type="entry name" value="Kinesin_motor_dom"/>
</dbReference>
<protein>
    <recommendedName>
        <fullName evidence="13">Kinesin-like protein</fullName>
    </recommendedName>
</protein>
<dbReference type="InterPro" id="IPR036961">
    <property type="entry name" value="Kinesin_motor_dom_sf"/>
</dbReference>
<dbReference type="Gene3D" id="3.40.850.10">
    <property type="entry name" value="Kinesin motor domain"/>
    <property type="match status" value="1"/>
</dbReference>
<sequence>MHDETGYIECHERVGNKLIAVSDYSDQFSSILGPQASQHDVFNTCGIQLLETALEGKDVCLFAYGQTGSGKTFSMYGAEGGKNPAKLDGVVPAMCAELFRRKQQMEKRHDVKLSLDASLVEVQGNKVIDLLADSMPDGQQPALRLRGAEVQGEQRVKVHSSRWLTHLIERGMSKRVTTQNMTHAHSSRSHAFLTLIIEKRVHAHGEVAQIHKSTVYLVDLAGSERFVSGSQTSVGGGSINAGLLSLGKVLMALSQHSPHVPYRDSVLTRMLSNILGNDCLTYVLACVNPGFEQFSETRNVLQYAQRATAVMPKLGAEPHKSDSDSGYDTDGAAAHDDPMAHDSFDVDESMDRRTEMIETVSFGDVFARCVGDPGNPLLLYVHGSGKGKRASSKMWNSLVTNVSRKMAEEAAAHAAASASKARGKKREEQEPGSFKQKGKGKDGKDKRRSASDLKDDGADADEEDEAASSGYSLVYNLRSRLSLAIRGRKKELMQMSCSMCFSPLISPARIVSCRHVLCEVCVEKTIFYFRDCPICERAMSDAAPIDVDHAEVMRVRLSSLSQPPPIVTTQKARLDSMTRERERSNRAVLEFGSEGRALGGGKTEFTFFLRVVRSPVGAQVFRGAHCPISLDAYELIDHVTLHCGAAKAEPAEGESGYQHARAHDYSVTTTARRCRITIHWSAAFRMAPLQVRYTASGAALFQRRIVVQLPPDVTSSSTKAIEHDDGGAPLVFGDDAGVSSGWVTYLPGLSGGRAQGTIHLSSRKVKEAMAALVSSGLAWKWAERLAEETEEAVDEAIGQVRDVQHELVCGATKLTPLRELGKGAASDGSRKSKDLLLKSICNGMDPAIVETYETMVSMMHASSKSGGLSELFNEQTRAAAHPKNFYQERVAIDLPGYGKTPPMSGGFCSPKFLSEVVRALAKLHAFAIVACGQAASSLLKAVVEIPKLTSFIIVREPLIENIDLETLHGILHPTLAVCDMHSRLYPSVRQLSSVLPQITSPKFALSTNPNFYQKEMASEMYKFMLDNGWHGSLPSTGNSMKLPLLTRLAGGIGAWKGDGQNEKATAPATATPTDPAATRSTPRKDHSSSTPSMPPAQPTSRSSVDKEPLPSTRRNERPSRSTSERPARSTSAADKDPLPSTRRHAERPSRSTSERPTRSIFGQHKTRGGITPRASADKGRRPSFSVPSTPTAESKAQWEAERPPLPSVSVPSTPKLSTSQKTDNNVVPSTPKGSGTEVPVSARPSRSILDRLSAPKLRGGAAKSGNRP</sequence>
<keyword evidence="2 7" id="KW-0547">Nucleotide-binding</keyword>
<dbReference type="GO" id="GO:0008017">
    <property type="term" value="F:microtubule binding"/>
    <property type="evidence" value="ECO:0007669"/>
    <property type="project" value="InterPro"/>
</dbReference>
<dbReference type="SUPFAM" id="SSF52540">
    <property type="entry name" value="P-loop containing nucleoside triphosphate hydrolases"/>
    <property type="match status" value="1"/>
</dbReference>
<keyword evidence="4" id="KW-0862">Zinc</keyword>
<comment type="caution">
    <text evidence="11">The sequence shown here is derived from an EMBL/GenBank/DDBJ whole genome shotgun (WGS) entry which is preliminary data.</text>
</comment>
<evidence type="ECO:0000256" key="2">
    <source>
        <dbReference type="ARBA" id="ARBA00022741"/>
    </source>
</evidence>
<evidence type="ECO:0008006" key="13">
    <source>
        <dbReference type="Google" id="ProtNLM"/>
    </source>
</evidence>
<feature type="domain" description="Kinesin motor" evidence="9">
    <location>
        <begin position="1"/>
        <end position="310"/>
    </location>
</feature>
<evidence type="ECO:0000256" key="5">
    <source>
        <dbReference type="ARBA" id="ARBA00022840"/>
    </source>
</evidence>
<dbReference type="InterPro" id="IPR001841">
    <property type="entry name" value="Znf_RING"/>
</dbReference>
<feature type="compositionally biased region" description="Basic and acidic residues" evidence="8">
    <location>
        <begin position="439"/>
        <end position="457"/>
    </location>
</feature>
<feature type="domain" description="RING-type" evidence="10">
    <location>
        <begin position="497"/>
        <end position="536"/>
    </location>
</feature>
<evidence type="ECO:0000256" key="4">
    <source>
        <dbReference type="ARBA" id="ARBA00022833"/>
    </source>
</evidence>
<dbReference type="SUPFAM" id="SSF57850">
    <property type="entry name" value="RING/U-box"/>
    <property type="match status" value="1"/>
</dbReference>
<dbReference type="GO" id="GO:0005871">
    <property type="term" value="C:kinesin complex"/>
    <property type="evidence" value="ECO:0007669"/>
    <property type="project" value="TreeGrafter"/>
</dbReference>
<evidence type="ECO:0000256" key="7">
    <source>
        <dbReference type="PROSITE-ProRule" id="PRU00283"/>
    </source>
</evidence>
<dbReference type="GO" id="GO:0005524">
    <property type="term" value="F:ATP binding"/>
    <property type="evidence" value="ECO:0007669"/>
    <property type="project" value="UniProtKB-UniRule"/>
</dbReference>
<evidence type="ECO:0000259" key="9">
    <source>
        <dbReference type="PROSITE" id="PS50067"/>
    </source>
</evidence>
<dbReference type="Pfam" id="PF00225">
    <property type="entry name" value="Kinesin"/>
    <property type="match status" value="1"/>
</dbReference>
<dbReference type="InterPro" id="IPR017907">
    <property type="entry name" value="Znf_RING_CS"/>
</dbReference>
<feature type="compositionally biased region" description="Polar residues" evidence="8">
    <location>
        <begin position="1220"/>
        <end position="1233"/>
    </location>
</feature>
<keyword evidence="5 7" id="KW-0067">ATP-binding</keyword>
<dbReference type="GO" id="GO:0008270">
    <property type="term" value="F:zinc ion binding"/>
    <property type="evidence" value="ECO:0007669"/>
    <property type="project" value="UniProtKB-KW"/>
</dbReference>
<feature type="compositionally biased region" description="Low complexity" evidence="8">
    <location>
        <begin position="1207"/>
        <end position="1219"/>
    </location>
</feature>
<dbReference type="GO" id="GO:0016887">
    <property type="term" value="F:ATP hydrolysis activity"/>
    <property type="evidence" value="ECO:0007669"/>
    <property type="project" value="TreeGrafter"/>
</dbReference>
<feature type="compositionally biased region" description="Polar residues" evidence="8">
    <location>
        <begin position="1185"/>
        <end position="1194"/>
    </location>
</feature>
<dbReference type="PANTHER" id="PTHR24115">
    <property type="entry name" value="KINESIN-RELATED"/>
    <property type="match status" value="1"/>
</dbReference>
<evidence type="ECO:0000256" key="3">
    <source>
        <dbReference type="ARBA" id="ARBA00022771"/>
    </source>
</evidence>
<dbReference type="PROSITE" id="PS50089">
    <property type="entry name" value="ZF_RING_2"/>
    <property type="match status" value="1"/>
</dbReference>
<dbReference type="InterPro" id="IPR019821">
    <property type="entry name" value="Kinesin_motor_CS"/>
</dbReference>
<evidence type="ECO:0000313" key="11">
    <source>
        <dbReference type="EMBL" id="KAL1512146.1"/>
    </source>
</evidence>
<feature type="compositionally biased region" description="Low complexity" evidence="8">
    <location>
        <begin position="1064"/>
        <end position="1080"/>
    </location>
</feature>
<keyword evidence="1" id="KW-0479">Metal-binding</keyword>
<evidence type="ECO:0000256" key="8">
    <source>
        <dbReference type="SAM" id="MobiDB-lite"/>
    </source>
</evidence>
<feature type="region of interest" description="Disordered" evidence="8">
    <location>
        <begin position="410"/>
        <end position="464"/>
    </location>
</feature>
<dbReference type="GO" id="GO:0007018">
    <property type="term" value="P:microtubule-based movement"/>
    <property type="evidence" value="ECO:0007669"/>
    <property type="project" value="InterPro"/>
</dbReference>
<dbReference type="Gene3D" id="3.30.40.10">
    <property type="entry name" value="Zinc/RING finger domain, C3HC4 (zinc finger)"/>
    <property type="match status" value="1"/>
</dbReference>
<dbReference type="EMBL" id="JBGBPQ010000013">
    <property type="protein sequence ID" value="KAL1512146.1"/>
    <property type="molecule type" value="Genomic_DNA"/>
</dbReference>
<gene>
    <name evidence="11" type="ORF">AB1Y20_005414</name>
</gene>
<dbReference type="GO" id="GO:0005874">
    <property type="term" value="C:microtubule"/>
    <property type="evidence" value="ECO:0007669"/>
    <property type="project" value="TreeGrafter"/>
</dbReference>
<dbReference type="PROSITE" id="PS50067">
    <property type="entry name" value="KINESIN_MOTOR_2"/>
    <property type="match status" value="1"/>
</dbReference>
<feature type="region of interest" description="Disordered" evidence="8">
    <location>
        <begin position="314"/>
        <end position="339"/>
    </location>
</feature>
<comment type="similarity">
    <text evidence="7">Belongs to the TRAFAC class myosin-kinesin ATPase superfamily. Kinesin family.</text>
</comment>
<feature type="compositionally biased region" description="Basic and acidic residues" evidence="8">
    <location>
        <begin position="1103"/>
        <end position="1137"/>
    </location>
</feature>
<evidence type="ECO:0000259" key="10">
    <source>
        <dbReference type="PROSITE" id="PS50089"/>
    </source>
</evidence>
<dbReference type="Proteomes" id="UP001515480">
    <property type="component" value="Unassembled WGS sequence"/>
</dbReference>
<dbReference type="PROSITE" id="PS00411">
    <property type="entry name" value="KINESIN_MOTOR_1"/>
    <property type="match status" value="1"/>
</dbReference>
<evidence type="ECO:0000313" key="12">
    <source>
        <dbReference type="Proteomes" id="UP001515480"/>
    </source>
</evidence>
<feature type="region of interest" description="Disordered" evidence="8">
    <location>
        <begin position="1056"/>
        <end position="1268"/>
    </location>
</feature>
<name>A0AB34J4K6_PRYPA</name>
<keyword evidence="3 6" id="KW-0863">Zinc-finger</keyword>
<feature type="binding site" evidence="7">
    <location>
        <begin position="65"/>
        <end position="72"/>
    </location>
    <ligand>
        <name>ATP</name>
        <dbReference type="ChEBI" id="CHEBI:30616"/>
    </ligand>
</feature>
<accession>A0AB34J4K6</accession>
<organism evidence="11 12">
    <name type="scientific">Prymnesium parvum</name>
    <name type="common">Toxic golden alga</name>
    <dbReference type="NCBI Taxonomy" id="97485"/>
    <lineage>
        <taxon>Eukaryota</taxon>
        <taxon>Haptista</taxon>
        <taxon>Haptophyta</taxon>
        <taxon>Prymnesiophyceae</taxon>
        <taxon>Prymnesiales</taxon>
        <taxon>Prymnesiaceae</taxon>
        <taxon>Prymnesium</taxon>
    </lineage>
</organism>